<dbReference type="STRING" id="42253.NITMOv2_2840"/>
<proteinExistence type="predicted"/>
<dbReference type="Pfam" id="PF22422">
    <property type="entry name" value="MGH1-like_GH"/>
    <property type="match status" value="1"/>
</dbReference>
<evidence type="ECO:0000259" key="1">
    <source>
        <dbReference type="Pfam" id="PF14742"/>
    </source>
</evidence>
<reference evidence="3 4" key="1">
    <citation type="journal article" date="2015" name="Proc. Natl. Acad. Sci. U.S.A.">
        <title>Expanded metabolic versatility of ubiquitous nitrite-oxidizing bacteria from the genus Nitrospira.</title>
        <authorList>
            <person name="Koch H."/>
            <person name="Lucker S."/>
            <person name="Albertsen M."/>
            <person name="Kitzinger K."/>
            <person name="Herbold C."/>
            <person name="Spieck E."/>
            <person name="Nielsen P.H."/>
            <person name="Wagner M."/>
            <person name="Daims H."/>
        </authorList>
    </citation>
    <scope>NUCLEOTIDE SEQUENCE [LARGE SCALE GENOMIC DNA]</scope>
    <source>
        <strain evidence="3 4">NSP M-1</strain>
    </source>
</reference>
<feature type="domain" description="Putative glycogen debranching enzyme N-terminal" evidence="1">
    <location>
        <begin position="46"/>
        <end position="239"/>
    </location>
</feature>
<dbReference type="EMBL" id="CP011801">
    <property type="protein sequence ID" value="ALA59248.1"/>
    <property type="molecule type" value="Genomic_DNA"/>
</dbReference>
<dbReference type="InterPro" id="IPR054491">
    <property type="entry name" value="MGH1-like_GH"/>
</dbReference>
<accession>A0A0K2GE72</accession>
<dbReference type="Gene3D" id="1.50.10.10">
    <property type="match status" value="1"/>
</dbReference>
<dbReference type="InterPro" id="IPR032856">
    <property type="entry name" value="GDE_N_bis"/>
</dbReference>
<dbReference type="GO" id="GO:0004135">
    <property type="term" value="F:amylo-alpha-1,6-glucosidase activity"/>
    <property type="evidence" value="ECO:0007669"/>
    <property type="project" value="UniProtKB-EC"/>
</dbReference>
<dbReference type="KEGG" id="nmv:NITMOv2_2840"/>
<dbReference type="InterPro" id="IPR012341">
    <property type="entry name" value="6hp_glycosidase-like_sf"/>
</dbReference>
<evidence type="ECO:0000313" key="3">
    <source>
        <dbReference type="EMBL" id="ALA59248.1"/>
    </source>
</evidence>
<evidence type="ECO:0000259" key="2">
    <source>
        <dbReference type="Pfam" id="PF22422"/>
    </source>
</evidence>
<dbReference type="InterPro" id="IPR008928">
    <property type="entry name" value="6-hairpin_glycosidase_sf"/>
</dbReference>
<gene>
    <name evidence="3" type="ORF">NITMOv2_2840</name>
</gene>
<organism evidence="3 4">
    <name type="scientific">Nitrospira moscoviensis</name>
    <dbReference type="NCBI Taxonomy" id="42253"/>
    <lineage>
        <taxon>Bacteria</taxon>
        <taxon>Pseudomonadati</taxon>
        <taxon>Nitrospirota</taxon>
        <taxon>Nitrospiria</taxon>
        <taxon>Nitrospirales</taxon>
        <taxon>Nitrospiraceae</taxon>
        <taxon>Nitrospira</taxon>
    </lineage>
</organism>
<evidence type="ECO:0000313" key="4">
    <source>
        <dbReference type="Proteomes" id="UP000069205"/>
    </source>
</evidence>
<dbReference type="Proteomes" id="UP000069205">
    <property type="component" value="Chromosome"/>
</dbReference>
<feature type="domain" description="Mannosylglycerate hydrolase MGH1-like glycoside hydrolase" evidence="2">
    <location>
        <begin position="474"/>
        <end position="632"/>
    </location>
</feature>
<keyword evidence="3" id="KW-0378">Hydrolase</keyword>
<keyword evidence="3" id="KW-0326">Glycosidase</keyword>
<dbReference type="AlphaFoldDB" id="A0A0K2GE72"/>
<protein>
    <submittedName>
        <fullName evidence="3">Putative Amylo-alpha-1,6-glucosidase</fullName>
        <ecNumber evidence="3">3.2.1.33</ecNumber>
    </submittedName>
</protein>
<dbReference type="PATRIC" id="fig|42253.5.peg.2807"/>
<dbReference type="SUPFAM" id="SSF48208">
    <property type="entry name" value="Six-hairpin glycosidases"/>
    <property type="match status" value="1"/>
</dbReference>
<dbReference type="EC" id="3.2.1.33" evidence="3"/>
<sequence>MAWPFALPAAPAALVQAADRSDRRDETLTKGRPTDVESLADAVVVKNENVFFVAQRDGNVPLQNEHGLGLYYHDCRYVNGYELTLAGQQPAHLSASAAQGAVGIFTLTNPRIERPDGAIVDKEEIGITWRRLVDSEIPALRDRLVFRNFTLRAIEFSITLTIRSAFEDLFAVRGLLPKRFGTLHPPSWEGERLRLSYDGKDGVVRALTVHYMQTPERRHGTTAEFLVRMGPRGRHQLDLALVIEESQDGLARRRKPDPADLAALEADLERETQAWMRDVTDVSSNGSSLDQLMERSFRGLRVLRSHLKDETYFAAGVPWFVTLFGRDSLITAWQMLAYHPGVAEQTLRLLAQYQGTQDDPWRDEQPGKILHELRVGEMANIGVIPHTPFYGTVDATPLFLMLIAEHAAWTGSLRLFDALRTHVERALAWMDRYGDRHGEGYLAYVSRAKERLINKGWKDSGDAIVNADGSLAQPPIALVEVQGYAYAAKLGIAGLLERDGDPERAERVRREARRLRERFNRDFWMEDRGCYALALQADGRPAAVISSNPGQALWTGIADTDKAERTIGRLMAEDMFSGWGVRTLSSEERAYNPIGYHLGTVWPHDNSIIAAGCRRYGRDGDALRIFHGLFDAAFHFRTHQLPEVFCGFGRAEYEIPINYPVACHPQAWASGAMPFLLTTLLGLAPDGFGKRLRIVRPLLPDFLDRLELRKLRVGQAAVDLHFQRGAQGVHVDVVKLDGELDVQVEKGS</sequence>
<dbReference type="GO" id="GO:0005975">
    <property type="term" value="P:carbohydrate metabolic process"/>
    <property type="evidence" value="ECO:0007669"/>
    <property type="project" value="InterPro"/>
</dbReference>
<dbReference type="Pfam" id="PF14742">
    <property type="entry name" value="GDE_N_bis"/>
    <property type="match status" value="1"/>
</dbReference>
<keyword evidence="4" id="KW-1185">Reference proteome</keyword>
<name>A0A0K2GE72_NITMO</name>